<dbReference type="AlphaFoldDB" id="A0AAD6XVB6"/>
<dbReference type="EMBL" id="JARJCW010000197">
    <property type="protein sequence ID" value="KAJ7187484.1"/>
    <property type="molecule type" value="Genomic_DNA"/>
</dbReference>
<name>A0AAD6XVB6_9AGAR</name>
<proteinExistence type="predicted"/>
<evidence type="ECO:0000313" key="2">
    <source>
        <dbReference type="EMBL" id="KAJ7187484.1"/>
    </source>
</evidence>
<sequence>MAWLTGTPVTSIYDKMLDGTCPFTIVTRGACPECNGKLLGESCFSLVGDTFPDLDVRSPFSDVRALTEPWYLPAFLRCSLLAARAGAHRATNSTIGTSGFRYPLLAARFLPPAGYRSTLAASLPHARHPLHEASPALHSRRPFTTPAARCKPMLPCTLEAPAHNLQYNYSLRAPAPLYIVRAVFRDEERAEMLQMCQLASQSSATVLERKRSRATAPGVEGQRNMWRRARPASHRSNRERGRQDQVYSKGRAGVRTTR</sequence>
<evidence type="ECO:0000256" key="1">
    <source>
        <dbReference type="SAM" id="MobiDB-lite"/>
    </source>
</evidence>
<evidence type="ECO:0000313" key="3">
    <source>
        <dbReference type="Proteomes" id="UP001219525"/>
    </source>
</evidence>
<comment type="caution">
    <text evidence="2">The sequence shown here is derived from an EMBL/GenBank/DDBJ whole genome shotgun (WGS) entry which is preliminary data.</text>
</comment>
<keyword evidence="3" id="KW-1185">Reference proteome</keyword>
<organism evidence="2 3">
    <name type="scientific">Mycena pura</name>
    <dbReference type="NCBI Taxonomy" id="153505"/>
    <lineage>
        <taxon>Eukaryota</taxon>
        <taxon>Fungi</taxon>
        <taxon>Dikarya</taxon>
        <taxon>Basidiomycota</taxon>
        <taxon>Agaricomycotina</taxon>
        <taxon>Agaricomycetes</taxon>
        <taxon>Agaricomycetidae</taxon>
        <taxon>Agaricales</taxon>
        <taxon>Marasmiineae</taxon>
        <taxon>Mycenaceae</taxon>
        <taxon>Mycena</taxon>
    </lineage>
</organism>
<reference evidence="2" key="1">
    <citation type="submission" date="2023-03" db="EMBL/GenBank/DDBJ databases">
        <title>Massive genome expansion in bonnet fungi (Mycena s.s.) driven by repeated elements and novel gene families across ecological guilds.</title>
        <authorList>
            <consortium name="Lawrence Berkeley National Laboratory"/>
            <person name="Harder C.B."/>
            <person name="Miyauchi S."/>
            <person name="Viragh M."/>
            <person name="Kuo A."/>
            <person name="Thoen E."/>
            <person name="Andreopoulos B."/>
            <person name="Lu D."/>
            <person name="Skrede I."/>
            <person name="Drula E."/>
            <person name="Henrissat B."/>
            <person name="Morin E."/>
            <person name="Kohler A."/>
            <person name="Barry K."/>
            <person name="LaButti K."/>
            <person name="Morin E."/>
            <person name="Salamov A."/>
            <person name="Lipzen A."/>
            <person name="Mereny Z."/>
            <person name="Hegedus B."/>
            <person name="Baldrian P."/>
            <person name="Stursova M."/>
            <person name="Weitz H."/>
            <person name="Taylor A."/>
            <person name="Grigoriev I.V."/>
            <person name="Nagy L.G."/>
            <person name="Martin F."/>
            <person name="Kauserud H."/>
        </authorList>
    </citation>
    <scope>NUCLEOTIDE SEQUENCE</scope>
    <source>
        <strain evidence="2">9144</strain>
    </source>
</reference>
<gene>
    <name evidence="2" type="ORF">GGX14DRAFT_409141</name>
</gene>
<accession>A0AAD6XVB6</accession>
<protein>
    <submittedName>
        <fullName evidence="2">Uncharacterized protein</fullName>
    </submittedName>
</protein>
<dbReference type="Proteomes" id="UP001219525">
    <property type="component" value="Unassembled WGS sequence"/>
</dbReference>
<feature type="region of interest" description="Disordered" evidence="1">
    <location>
        <begin position="227"/>
        <end position="258"/>
    </location>
</feature>